<gene>
    <name evidence="1" type="ORF">PY771_02180</name>
</gene>
<sequence length="97" mass="10793">MFEIWDEKGQATGLSLPQLQQRLSSYRGEVMVRYTNRIGLPTTLFLTVDQGLAYQRFKADTPLLDWAWLAQAVQPALSSGHPALSSESHSRLTTVSG</sequence>
<evidence type="ECO:0000313" key="2">
    <source>
        <dbReference type="Proteomes" id="UP001214666"/>
    </source>
</evidence>
<proteinExistence type="predicted"/>
<evidence type="ECO:0000313" key="1">
    <source>
        <dbReference type="EMBL" id="WEE27146.1"/>
    </source>
</evidence>
<dbReference type="EMBL" id="CP118942">
    <property type="protein sequence ID" value="WEE27146.1"/>
    <property type="molecule type" value="Genomic_DNA"/>
</dbReference>
<name>A0AAX3P6V3_AERHY</name>
<dbReference type="Proteomes" id="UP001214666">
    <property type="component" value="Chromosome"/>
</dbReference>
<dbReference type="RefSeq" id="WP_077095360.1">
    <property type="nucleotide sequence ID" value="NZ_AP023398.1"/>
</dbReference>
<reference evidence="1" key="1">
    <citation type="submission" date="2023-02" db="EMBL/GenBank/DDBJ databases">
        <title>The sequence of Aeromonas hydrophila K533.</title>
        <authorList>
            <person name="Luo X."/>
        </authorList>
    </citation>
    <scope>NUCLEOTIDE SEQUENCE</scope>
    <source>
        <strain evidence="1">K533</strain>
    </source>
</reference>
<accession>A0AAX3P6V3</accession>
<dbReference type="AlphaFoldDB" id="A0AAX3P6V3"/>
<protein>
    <submittedName>
        <fullName evidence="1">Uncharacterized protein</fullName>
    </submittedName>
</protein>
<organism evidence="1 2">
    <name type="scientific">Aeromonas hydrophila</name>
    <dbReference type="NCBI Taxonomy" id="644"/>
    <lineage>
        <taxon>Bacteria</taxon>
        <taxon>Pseudomonadati</taxon>
        <taxon>Pseudomonadota</taxon>
        <taxon>Gammaproteobacteria</taxon>
        <taxon>Aeromonadales</taxon>
        <taxon>Aeromonadaceae</taxon>
        <taxon>Aeromonas</taxon>
    </lineage>
</organism>